<reference evidence="1 2" key="1">
    <citation type="journal article" date="2019" name="Commun. Biol.">
        <title>The bagworm genome reveals a unique fibroin gene that provides high tensile strength.</title>
        <authorList>
            <person name="Kono N."/>
            <person name="Nakamura H."/>
            <person name="Ohtoshi R."/>
            <person name="Tomita M."/>
            <person name="Numata K."/>
            <person name="Arakawa K."/>
        </authorList>
    </citation>
    <scope>NUCLEOTIDE SEQUENCE [LARGE SCALE GENOMIC DNA]</scope>
</reference>
<proteinExistence type="predicted"/>
<accession>A0A4C1Y7Q2</accession>
<organism evidence="1 2">
    <name type="scientific">Eumeta variegata</name>
    <name type="common">Bagworm moth</name>
    <name type="synonym">Eumeta japonica</name>
    <dbReference type="NCBI Taxonomy" id="151549"/>
    <lineage>
        <taxon>Eukaryota</taxon>
        <taxon>Metazoa</taxon>
        <taxon>Ecdysozoa</taxon>
        <taxon>Arthropoda</taxon>
        <taxon>Hexapoda</taxon>
        <taxon>Insecta</taxon>
        <taxon>Pterygota</taxon>
        <taxon>Neoptera</taxon>
        <taxon>Endopterygota</taxon>
        <taxon>Lepidoptera</taxon>
        <taxon>Glossata</taxon>
        <taxon>Ditrysia</taxon>
        <taxon>Tineoidea</taxon>
        <taxon>Psychidae</taxon>
        <taxon>Oiketicinae</taxon>
        <taxon>Eumeta</taxon>
    </lineage>
</organism>
<dbReference type="Proteomes" id="UP000299102">
    <property type="component" value="Unassembled WGS sequence"/>
</dbReference>
<gene>
    <name evidence="1" type="ORF">EVAR_24849_1</name>
</gene>
<dbReference type="AlphaFoldDB" id="A0A4C1Y7Q2"/>
<evidence type="ECO:0000313" key="2">
    <source>
        <dbReference type="Proteomes" id="UP000299102"/>
    </source>
</evidence>
<sequence>MTPIIVQFSIRIPACSRRQSVSFLFPVTVLTLAPNPFSILADSDSVVSLDADYTLEHDPDNCPVLDSDTGLLSTPIRLILDSCRKF</sequence>
<protein>
    <submittedName>
        <fullName evidence="1">Uncharacterized protein</fullName>
    </submittedName>
</protein>
<name>A0A4C1Y7Q2_EUMVA</name>
<evidence type="ECO:0000313" key="1">
    <source>
        <dbReference type="EMBL" id="GBP72281.1"/>
    </source>
</evidence>
<keyword evidence="2" id="KW-1185">Reference proteome</keyword>
<comment type="caution">
    <text evidence="1">The sequence shown here is derived from an EMBL/GenBank/DDBJ whole genome shotgun (WGS) entry which is preliminary data.</text>
</comment>
<dbReference type="EMBL" id="BGZK01001140">
    <property type="protein sequence ID" value="GBP72281.1"/>
    <property type="molecule type" value="Genomic_DNA"/>
</dbReference>